<gene>
    <name evidence="6" type="ORF">MIMGU_mgv1a003574mg</name>
</gene>
<evidence type="ECO:0000313" key="6">
    <source>
        <dbReference type="EMBL" id="EYU34468.1"/>
    </source>
</evidence>
<dbReference type="InterPro" id="IPR001005">
    <property type="entry name" value="SANT/Myb"/>
</dbReference>
<reference evidence="6 7" key="1">
    <citation type="journal article" date="2013" name="Proc. Natl. Acad. Sci. U.S.A.">
        <title>Fine-scale variation in meiotic recombination in Mimulus inferred from population shotgun sequencing.</title>
        <authorList>
            <person name="Hellsten U."/>
            <person name="Wright K.M."/>
            <person name="Jenkins J."/>
            <person name="Shu S."/>
            <person name="Yuan Y."/>
            <person name="Wessler S.R."/>
            <person name="Schmutz J."/>
            <person name="Willis J.H."/>
            <person name="Rokhsar D.S."/>
        </authorList>
    </citation>
    <scope>NUCLEOTIDE SEQUENCE [LARGE SCALE GENOMIC DNA]</scope>
    <source>
        <strain evidence="7">cv. DUN x IM62</strain>
    </source>
</reference>
<dbReference type="PANTHER" id="PTHR47122">
    <property type="entry name" value="MYB-LIKE DNA-BINDING DOMAIN CONTAINING PROTEIN, EXPRESSED"/>
    <property type="match status" value="1"/>
</dbReference>
<evidence type="ECO:0000256" key="3">
    <source>
        <dbReference type="SAM" id="MobiDB-lite"/>
    </source>
</evidence>
<feature type="domain" description="HTH myb-type" evidence="5">
    <location>
        <begin position="441"/>
        <end position="500"/>
    </location>
</feature>
<dbReference type="KEGG" id="egt:105961245"/>
<dbReference type="InterPro" id="IPR017930">
    <property type="entry name" value="Myb_dom"/>
</dbReference>
<dbReference type="GO" id="GO:0005634">
    <property type="term" value="C:nucleus"/>
    <property type="evidence" value="ECO:0007669"/>
    <property type="project" value="UniProtKB-SubCell"/>
</dbReference>
<organism evidence="6 7">
    <name type="scientific">Erythranthe guttata</name>
    <name type="common">Yellow monkey flower</name>
    <name type="synonym">Mimulus guttatus</name>
    <dbReference type="NCBI Taxonomy" id="4155"/>
    <lineage>
        <taxon>Eukaryota</taxon>
        <taxon>Viridiplantae</taxon>
        <taxon>Streptophyta</taxon>
        <taxon>Embryophyta</taxon>
        <taxon>Tracheophyta</taxon>
        <taxon>Spermatophyta</taxon>
        <taxon>Magnoliopsida</taxon>
        <taxon>eudicotyledons</taxon>
        <taxon>Gunneridae</taxon>
        <taxon>Pentapetalae</taxon>
        <taxon>asterids</taxon>
        <taxon>lamiids</taxon>
        <taxon>Lamiales</taxon>
        <taxon>Phrymaceae</taxon>
        <taxon>Erythranthe</taxon>
    </lineage>
</organism>
<dbReference type="SMART" id="SM00717">
    <property type="entry name" value="SANT"/>
    <property type="match status" value="1"/>
</dbReference>
<evidence type="ECO:0000259" key="5">
    <source>
        <dbReference type="PROSITE" id="PS51294"/>
    </source>
</evidence>
<evidence type="ECO:0000256" key="2">
    <source>
        <dbReference type="ARBA" id="ARBA00023242"/>
    </source>
</evidence>
<feature type="region of interest" description="Disordered" evidence="3">
    <location>
        <begin position="319"/>
        <end position="340"/>
    </location>
</feature>
<comment type="subcellular location">
    <subcellularLocation>
        <location evidence="1">Nucleus</location>
    </subcellularLocation>
</comment>
<sequence>MENGSPTIGFEDGTIDVDCLLVEPQNGHVSMDSAMCFNEKIPDNSIDMEDVSCSFGLTNTGIAQGGDEILDRDVLDSICSEVEDGYFRLQNDFCSMGEEYLLGFEFPESITNLDYISREEALQTSVSYGPPLGSCLNIDSTPWKSNLFSIMEPTICHNMPETLVEEEKKPLNEDIIDKFHDISSCSFGDVVLSDEKYTSPSPSNDEFGQVGPTKFNKLDNTLLKMSAETLPTQKRSRKPTQRYIDELADPISRHSKKRREFSSSSTVKDKTLVVKDHKKCQMGSRAMILPSEEESSIIAIQVPFGSLAHKECPNLPSCDAVHGSDRGNPTIKPKENQKKRDDCMTALDLKKRDESAATSACPKKREDDVIAAHLRKGDRQMTAVNLKKRDESAATSASPKKREGDAIAAHLRKGERRTIPSQKKRDEYDPSFDCPEEEVSGRRKHHILWTTAEVRKLIDGVSEHGVGRWSRIKKLLFSSSAHRTSVDLKDKWRNLLKASGSQGQGSLQVGERRRNLAWRPLPKSILRRVRELANVYPYPKGRKHKIGARINRDSPDISTDITLSDYRRILRSINGD</sequence>
<protein>
    <submittedName>
        <fullName evidence="6">Uncharacterized protein</fullName>
    </submittedName>
</protein>
<dbReference type="Proteomes" id="UP000030748">
    <property type="component" value="Unassembled WGS sequence"/>
</dbReference>
<dbReference type="PANTHER" id="PTHR47122:SF13">
    <property type="entry name" value="HOMEODOMAIN-LIKE PROTEIN-RELATED"/>
    <property type="match status" value="1"/>
</dbReference>
<feature type="region of interest" description="Disordered" evidence="3">
    <location>
        <begin position="380"/>
        <end position="436"/>
    </location>
</feature>
<dbReference type="CDD" id="cd11660">
    <property type="entry name" value="SANT_TRF"/>
    <property type="match status" value="1"/>
</dbReference>
<dbReference type="OrthoDB" id="608866at2759"/>
<evidence type="ECO:0000259" key="4">
    <source>
        <dbReference type="PROSITE" id="PS50090"/>
    </source>
</evidence>
<accession>A0A022R4E0</accession>
<evidence type="ECO:0000256" key="1">
    <source>
        <dbReference type="ARBA" id="ARBA00004123"/>
    </source>
</evidence>
<dbReference type="Pfam" id="PF00249">
    <property type="entry name" value="Myb_DNA-binding"/>
    <property type="match status" value="1"/>
</dbReference>
<keyword evidence="7" id="KW-1185">Reference proteome</keyword>
<dbReference type="InterPro" id="IPR009057">
    <property type="entry name" value="Homeodomain-like_sf"/>
</dbReference>
<dbReference type="AlphaFoldDB" id="A0A022R4E0"/>
<dbReference type="SUPFAM" id="SSF46689">
    <property type="entry name" value="Homeodomain-like"/>
    <property type="match status" value="1"/>
</dbReference>
<dbReference type="PROSITE" id="PS51294">
    <property type="entry name" value="HTH_MYB"/>
    <property type="match status" value="1"/>
</dbReference>
<dbReference type="Gene3D" id="1.10.246.220">
    <property type="match status" value="1"/>
</dbReference>
<dbReference type="EMBL" id="KI630683">
    <property type="protein sequence ID" value="EYU34468.1"/>
    <property type="molecule type" value="Genomic_DNA"/>
</dbReference>
<dbReference type="eggNOG" id="ENOG502R44U">
    <property type="taxonomic scope" value="Eukaryota"/>
</dbReference>
<dbReference type="PhylomeDB" id="A0A022R4E0"/>
<evidence type="ECO:0000313" key="7">
    <source>
        <dbReference type="Proteomes" id="UP000030748"/>
    </source>
</evidence>
<name>A0A022R4E0_ERYGU</name>
<proteinExistence type="predicted"/>
<dbReference type="PROSITE" id="PS50090">
    <property type="entry name" value="MYB_LIKE"/>
    <property type="match status" value="1"/>
</dbReference>
<keyword evidence="2" id="KW-0539">Nucleus</keyword>
<feature type="domain" description="Myb-like" evidence="4">
    <location>
        <begin position="449"/>
        <end position="496"/>
    </location>
</feature>